<sequence>MAFAIVPHTGMPVEGEKVASIHLRRSDVRHHNMIAACGFTATLGYQSGVVESFPLYLASSSKNADLRFIMGPGRLWRPQLDGKRLPNALLNEGSHPVTVVLNFRRETRDCIFAGYEGLGPRLLSMAKCGNINFPDGRLKADPRDVKDAQLWQGDDDSYWVISAESQWHTTTISDVTKRRGILVVYEVRGSRSDPRIERKYSARVPGLPYAMAGCGSETADFGAESRSILRGAAVRVVLSTLSDKFQLMLLELTGSRACTAIRSIEVPSAITSLSWSPDGRSFASTADDGLLSVWSSDLTSVPIDSPVASAARQGELEASAWVDDDHIVVGGMGDALGLYNFDQVDSLELIATLRQTGASATTYATAYCHSQAADGRKGLRLLLTGGVDTYVMLSLCVSEERPRIPFPPEGAFFECEEVLNESKRWKERKSDRRVVRMVDSAEVAAAA</sequence>
<reference evidence="2 3" key="1">
    <citation type="submission" date="2020-04" db="EMBL/GenBank/DDBJ databases">
        <title>Perkinsus olseni comparative genomics.</title>
        <authorList>
            <person name="Bogema D.R."/>
        </authorList>
    </citation>
    <scope>NUCLEOTIDE SEQUENCE [LARGE SCALE GENOMIC DNA]</scope>
    <source>
        <strain evidence="2 3">ATCC PRA-207</strain>
    </source>
</reference>
<dbReference type="AlphaFoldDB" id="A0A7J6RD67"/>
<dbReference type="InterPro" id="IPR036322">
    <property type="entry name" value="WD40_repeat_dom_sf"/>
</dbReference>
<evidence type="ECO:0000313" key="2">
    <source>
        <dbReference type="EMBL" id="KAF4718678.1"/>
    </source>
</evidence>
<dbReference type="InterPro" id="IPR015943">
    <property type="entry name" value="WD40/YVTN_repeat-like_dom_sf"/>
</dbReference>
<dbReference type="Gene3D" id="2.130.10.10">
    <property type="entry name" value="YVTN repeat-like/Quinoprotein amine dehydrogenase"/>
    <property type="match status" value="1"/>
</dbReference>
<dbReference type="Pfam" id="PF00400">
    <property type="entry name" value="WD40"/>
    <property type="match status" value="1"/>
</dbReference>
<evidence type="ECO:0000313" key="3">
    <source>
        <dbReference type="Proteomes" id="UP000553632"/>
    </source>
</evidence>
<dbReference type="EMBL" id="JABANO010026356">
    <property type="protein sequence ID" value="KAF4718678.1"/>
    <property type="molecule type" value="Genomic_DNA"/>
</dbReference>
<dbReference type="SUPFAM" id="SSF50978">
    <property type="entry name" value="WD40 repeat-like"/>
    <property type="match status" value="1"/>
</dbReference>
<proteinExistence type="predicted"/>
<dbReference type="SMART" id="SM00320">
    <property type="entry name" value="WD40"/>
    <property type="match status" value="1"/>
</dbReference>
<evidence type="ECO:0000256" key="1">
    <source>
        <dbReference type="PROSITE-ProRule" id="PRU00221"/>
    </source>
</evidence>
<dbReference type="InterPro" id="IPR001680">
    <property type="entry name" value="WD40_rpt"/>
</dbReference>
<keyword evidence="1" id="KW-0853">WD repeat</keyword>
<dbReference type="Proteomes" id="UP000553632">
    <property type="component" value="Unassembled WGS sequence"/>
</dbReference>
<protein>
    <submittedName>
        <fullName evidence="2">Uncharacterized protein</fullName>
    </submittedName>
</protein>
<organism evidence="2 3">
    <name type="scientific">Perkinsus olseni</name>
    <name type="common">Perkinsus atlanticus</name>
    <dbReference type="NCBI Taxonomy" id="32597"/>
    <lineage>
        <taxon>Eukaryota</taxon>
        <taxon>Sar</taxon>
        <taxon>Alveolata</taxon>
        <taxon>Perkinsozoa</taxon>
        <taxon>Perkinsea</taxon>
        <taxon>Perkinsida</taxon>
        <taxon>Perkinsidae</taxon>
        <taxon>Perkinsus</taxon>
    </lineage>
</organism>
<gene>
    <name evidence="2" type="ORF">FOZ63_025710</name>
</gene>
<comment type="caution">
    <text evidence="2">The sequence shown here is derived from an EMBL/GenBank/DDBJ whole genome shotgun (WGS) entry which is preliminary data.</text>
</comment>
<feature type="repeat" description="WD" evidence="1">
    <location>
        <begin position="268"/>
        <end position="295"/>
    </location>
</feature>
<keyword evidence="3" id="KW-1185">Reference proteome</keyword>
<dbReference type="PROSITE" id="PS50082">
    <property type="entry name" value="WD_REPEATS_2"/>
    <property type="match status" value="1"/>
</dbReference>
<feature type="non-terminal residue" evidence="2">
    <location>
        <position position="447"/>
    </location>
</feature>
<accession>A0A7J6RD67</accession>
<name>A0A7J6RD67_PEROL</name>